<reference evidence="1" key="1">
    <citation type="submission" date="2018-01" db="EMBL/GenBank/DDBJ databases">
        <authorList>
            <person name="Regsiter A."/>
            <person name="William W."/>
        </authorList>
    </citation>
    <scope>NUCLEOTIDE SEQUENCE</scope>
    <source>
        <strain evidence="1">TRIP AH-1</strain>
    </source>
</reference>
<sequence length="151" mass="16886">MVAIPTQLPLPWSKIQTQSVRAGAFRVKDSVREALKGALDKAYSEFGMDREAVANELSRLVGEQVSVHTINNWLSEAKTDRRFPLEYVKALALICGDTEIIDAALGPEFSVMDEAGRAVYEYGAMVLEDKVRGKARRRLEEKAIRSVKFEV</sequence>
<gene>
    <name evidence="1" type="ORF">PITCH_A1970006</name>
</gene>
<evidence type="ECO:0000313" key="1">
    <source>
        <dbReference type="EMBL" id="SPD73787.1"/>
    </source>
</evidence>
<organism evidence="1">
    <name type="scientific">uncultured Desulfobacterium sp</name>
    <dbReference type="NCBI Taxonomy" id="201089"/>
    <lineage>
        <taxon>Bacteria</taxon>
        <taxon>Pseudomonadati</taxon>
        <taxon>Thermodesulfobacteriota</taxon>
        <taxon>Desulfobacteria</taxon>
        <taxon>Desulfobacterales</taxon>
        <taxon>Desulfobacteriaceae</taxon>
        <taxon>Desulfobacterium</taxon>
        <taxon>environmental samples</taxon>
    </lineage>
</organism>
<dbReference type="EMBL" id="OJIN01000109">
    <property type="protein sequence ID" value="SPD73787.1"/>
    <property type="molecule type" value="Genomic_DNA"/>
</dbReference>
<protein>
    <submittedName>
        <fullName evidence="1">Uncharacterized protein</fullName>
    </submittedName>
</protein>
<accession>A0A445MWA4</accession>
<proteinExistence type="predicted"/>
<name>A0A445MWA4_9BACT</name>
<dbReference type="AlphaFoldDB" id="A0A445MWA4"/>